<dbReference type="SUPFAM" id="SSF81321">
    <property type="entry name" value="Family A G protein-coupled receptor-like"/>
    <property type="match status" value="1"/>
</dbReference>
<dbReference type="PANTHER" id="PTHR23021:SF82">
    <property type="entry name" value="G PROTEIN-COUPLED RECEPTOR"/>
    <property type="match status" value="1"/>
</dbReference>
<dbReference type="Pfam" id="PF10321">
    <property type="entry name" value="7TM_GPCR_Srt"/>
    <property type="match status" value="1"/>
</dbReference>
<evidence type="ECO:0000313" key="3">
    <source>
        <dbReference type="WBParaSite" id="ACRNAN_scaffold4691.g16593.t1"/>
    </source>
</evidence>
<feature type="transmembrane region" description="Helical" evidence="1">
    <location>
        <begin position="57"/>
        <end position="82"/>
    </location>
</feature>
<proteinExistence type="predicted"/>
<feature type="transmembrane region" description="Helical" evidence="1">
    <location>
        <begin position="12"/>
        <end position="37"/>
    </location>
</feature>
<dbReference type="PANTHER" id="PTHR23021">
    <property type="entry name" value="SERPENTINE RECEPTOR, CLASS T"/>
    <property type="match status" value="1"/>
</dbReference>
<organism evidence="2 3">
    <name type="scientific">Acrobeloides nanus</name>
    <dbReference type="NCBI Taxonomy" id="290746"/>
    <lineage>
        <taxon>Eukaryota</taxon>
        <taxon>Metazoa</taxon>
        <taxon>Ecdysozoa</taxon>
        <taxon>Nematoda</taxon>
        <taxon>Chromadorea</taxon>
        <taxon>Rhabditida</taxon>
        <taxon>Tylenchina</taxon>
        <taxon>Cephalobomorpha</taxon>
        <taxon>Cephaloboidea</taxon>
        <taxon>Cephalobidae</taxon>
        <taxon>Acrobeloides</taxon>
    </lineage>
</organism>
<keyword evidence="2" id="KW-1185">Reference proteome</keyword>
<dbReference type="InterPro" id="IPR019425">
    <property type="entry name" value="7TM_GPCR_serpentine_rcpt_Srt"/>
</dbReference>
<keyword evidence="1" id="KW-0812">Transmembrane</keyword>
<dbReference type="Proteomes" id="UP000887540">
    <property type="component" value="Unplaced"/>
</dbReference>
<keyword evidence="1" id="KW-0472">Membrane</keyword>
<accession>A0A914DZR1</accession>
<dbReference type="AlphaFoldDB" id="A0A914DZR1"/>
<dbReference type="Gene3D" id="1.20.1070.10">
    <property type="entry name" value="Rhodopsin 7-helix transmembrane proteins"/>
    <property type="match status" value="1"/>
</dbReference>
<evidence type="ECO:0000313" key="2">
    <source>
        <dbReference type="Proteomes" id="UP000887540"/>
    </source>
</evidence>
<name>A0A914DZR1_9BILA</name>
<sequence>MPVYEEYEIKYGIPIIFNYASLASYSFCFLVYMAIVVEIFRKRRLQQNHVFFNKEELSILSQAIIICGVKSSISLLWIFSYMMPQTKIFYALMYSLSMVDTGYDPYLYLVFNKTLRNHILGLLTRRRVQPLFHTVDTAPKRLSTNQHNIVAN</sequence>
<dbReference type="WBParaSite" id="ACRNAN_scaffold4691.g16593.t1">
    <property type="protein sequence ID" value="ACRNAN_scaffold4691.g16593.t1"/>
    <property type="gene ID" value="ACRNAN_scaffold4691.g16593"/>
</dbReference>
<reference evidence="3" key="1">
    <citation type="submission" date="2022-11" db="UniProtKB">
        <authorList>
            <consortium name="WormBaseParasite"/>
        </authorList>
    </citation>
    <scope>IDENTIFICATION</scope>
</reference>
<evidence type="ECO:0000256" key="1">
    <source>
        <dbReference type="SAM" id="Phobius"/>
    </source>
</evidence>
<protein>
    <submittedName>
        <fullName evidence="3">7TM GPCR serpentine receptor class x (Srx) domain-containing protein</fullName>
    </submittedName>
</protein>
<keyword evidence="1" id="KW-1133">Transmembrane helix</keyword>
<feature type="transmembrane region" description="Helical" evidence="1">
    <location>
        <begin position="88"/>
        <end position="111"/>
    </location>
</feature>